<keyword evidence="7 9" id="KW-0408">Iron</keyword>
<dbReference type="Pfam" id="PF02167">
    <property type="entry name" value="Cytochrom_C1"/>
    <property type="match status" value="1"/>
</dbReference>
<feature type="domain" description="Cytochrome c" evidence="13">
    <location>
        <begin position="44"/>
        <end position="188"/>
    </location>
</feature>
<evidence type="ECO:0000256" key="2">
    <source>
        <dbReference type="ARBA" id="ARBA00016165"/>
    </source>
</evidence>
<feature type="region of interest" description="Disordered" evidence="10">
    <location>
        <begin position="264"/>
        <end position="290"/>
    </location>
</feature>
<evidence type="ECO:0000256" key="3">
    <source>
        <dbReference type="ARBA" id="ARBA00022617"/>
    </source>
</evidence>
<evidence type="ECO:0000313" key="14">
    <source>
        <dbReference type="EMBL" id="GAA0575025.1"/>
    </source>
</evidence>
<sequence length="290" mass="31099">MKRSLLALLALTVPAFAAEDLTQPLAPQKQAWSFDGVTGAYDRGALQRGFQIYKEVCAACHSLNMVAFHDLAAPGGPGFTEAQAKVIAASYKIPAEPNDRGEIFDEKGNRLTRPGILADHFPPPFANEQAARASNGGALPPDLSLIVKARQGGPDYVYSIITGFNQKPPRGFAVQEGKYYNPYFAGRNISMPPPLNQGSVTFSDGTPPTVANEAKAVVTFLSWASEPQLEARHRLGMQVLAFLVLVAGLLFLSYRKIWHGKPEDEGVAHDLPGSPTEKAEVGDPDTLSGG</sequence>
<dbReference type="PRINTS" id="PR00603">
    <property type="entry name" value="CYTOCHROMEC1"/>
</dbReference>
<evidence type="ECO:0000256" key="7">
    <source>
        <dbReference type="ARBA" id="ARBA00023004"/>
    </source>
</evidence>
<organism evidence="14 15">
    <name type="scientific">Rhizomicrobium electricum</name>
    <dbReference type="NCBI Taxonomy" id="480070"/>
    <lineage>
        <taxon>Bacteria</taxon>
        <taxon>Pseudomonadati</taxon>
        <taxon>Pseudomonadota</taxon>
        <taxon>Alphaproteobacteria</taxon>
        <taxon>Micropepsales</taxon>
        <taxon>Micropepsaceae</taxon>
        <taxon>Rhizomicrobium</taxon>
    </lineage>
</organism>
<gene>
    <name evidence="14" type="ORF">GCM10008942_24740</name>
</gene>
<reference evidence="14 15" key="1">
    <citation type="journal article" date="2019" name="Int. J. Syst. Evol. Microbiol.">
        <title>The Global Catalogue of Microorganisms (GCM) 10K type strain sequencing project: providing services to taxonomists for standard genome sequencing and annotation.</title>
        <authorList>
            <consortium name="The Broad Institute Genomics Platform"/>
            <consortium name="The Broad Institute Genome Sequencing Center for Infectious Disease"/>
            <person name="Wu L."/>
            <person name="Ma J."/>
        </authorList>
    </citation>
    <scope>NUCLEOTIDE SEQUENCE [LARGE SCALE GENOMIC DNA]</scope>
    <source>
        <strain evidence="14 15">JCM 15089</strain>
    </source>
</reference>
<dbReference type="RefSeq" id="WP_166935656.1">
    <property type="nucleotide sequence ID" value="NZ_BAAADD010000006.1"/>
</dbReference>
<evidence type="ECO:0000256" key="1">
    <source>
        <dbReference type="ARBA" id="ARBA00004370"/>
    </source>
</evidence>
<evidence type="ECO:0000256" key="9">
    <source>
        <dbReference type="PROSITE-ProRule" id="PRU00433"/>
    </source>
</evidence>
<keyword evidence="3 9" id="KW-0349">Heme</keyword>
<keyword evidence="4 11" id="KW-0812">Transmembrane</keyword>
<evidence type="ECO:0000256" key="10">
    <source>
        <dbReference type="SAM" id="MobiDB-lite"/>
    </source>
</evidence>
<proteinExistence type="predicted"/>
<dbReference type="SUPFAM" id="SSF46626">
    <property type="entry name" value="Cytochrome c"/>
    <property type="match status" value="1"/>
</dbReference>
<keyword evidence="8 11" id="KW-0472">Membrane</keyword>
<comment type="subcellular location">
    <subcellularLocation>
        <location evidence="1">Membrane</location>
    </subcellularLocation>
</comment>
<keyword evidence="15" id="KW-1185">Reference proteome</keyword>
<comment type="caution">
    <text evidence="14">The sequence shown here is derived from an EMBL/GenBank/DDBJ whole genome shotgun (WGS) entry which is preliminary data.</text>
</comment>
<feature type="transmembrane region" description="Helical" evidence="11">
    <location>
        <begin position="235"/>
        <end position="254"/>
    </location>
</feature>
<protein>
    <recommendedName>
        <fullName evidence="2">Cytochrome c1</fullName>
    </recommendedName>
</protein>
<dbReference type="Gene3D" id="1.20.5.100">
    <property type="entry name" value="Cytochrome c1, transmembrane anchor, C-terminal"/>
    <property type="match status" value="1"/>
</dbReference>
<feature type="chain" id="PRO_5046176155" description="Cytochrome c1" evidence="12">
    <location>
        <begin position="18"/>
        <end position="290"/>
    </location>
</feature>
<dbReference type="InterPro" id="IPR002326">
    <property type="entry name" value="Cyt_c1"/>
</dbReference>
<evidence type="ECO:0000256" key="5">
    <source>
        <dbReference type="ARBA" id="ARBA00022723"/>
    </source>
</evidence>
<dbReference type="PANTHER" id="PTHR10266">
    <property type="entry name" value="CYTOCHROME C1"/>
    <property type="match status" value="1"/>
</dbReference>
<evidence type="ECO:0000256" key="11">
    <source>
        <dbReference type="SAM" id="Phobius"/>
    </source>
</evidence>
<keyword evidence="5 9" id="KW-0479">Metal-binding</keyword>
<dbReference type="PANTHER" id="PTHR10266:SF3">
    <property type="entry name" value="CYTOCHROME C1, HEME PROTEIN, MITOCHONDRIAL"/>
    <property type="match status" value="1"/>
</dbReference>
<dbReference type="InterPro" id="IPR009056">
    <property type="entry name" value="Cyt_c-like_dom"/>
</dbReference>
<dbReference type="Gene3D" id="1.10.760.10">
    <property type="entry name" value="Cytochrome c-like domain"/>
    <property type="match status" value="1"/>
</dbReference>
<accession>A0ABN1EUU5</accession>
<dbReference type="InterPro" id="IPR036909">
    <property type="entry name" value="Cyt_c-like_dom_sf"/>
</dbReference>
<evidence type="ECO:0000256" key="12">
    <source>
        <dbReference type="SAM" id="SignalP"/>
    </source>
</evidence>
<dbReference type="PROSITE" id="PS51007">
    <property type="entry name" value="CYTC"/>
    <property type="match status" value="1"/>
</dbReference>
<dbReference type="EMBL" id="BAAADD010000006">
    <property type="protein sequence ID" value="GAA0575025.1"/>
    <property type="molecule type" value="Genomic_DNA"/>
</dbReference>
<evidence type="ECO:0000256" key="4">
    <source>
        <dbReference type="ARBA" id="ARBA00022692"/>
    </source>
</evidence>
<feature type="signal peptide" evidence="12">
    <location>
        <begin position="1"/>
        <end position="17"/>
    </location>
</feature>
<name>A0ABN1EUU5_9PROT</name>
<dbReference type="Proteomes" id="UP001499951">
    <property type="component" value="Unassembled WGS sequence"/>
</dbReference>
<evidence type="ECO:0000259" key="13">
    <source>
        <dbReference type="PROSITE" id="PS51007"/>
    </source>
</evidence>
<evidence type="ECO:0000256" key="6">
    <source>
        <dbReference type="ARBA" id="ARBA00022989"/>
    </source>
</evidence>
<keyword evidence="6 11" id="KW-1133">Transmembrane helix</keyword>
<evidence type="ECO:0000256" key="8">
    <source>
        <dbReference type="ARBA" id="ARBA00023136"/>
    </source>
</evidence>
<evidence type="ECO:0000313" key="15">
    <source>
        <dbReference type="Proteomes" id="UP001499951"/>
    </source>
</evidence>
<keyword evidence="12" id="KW-0732">Signal</keyword>